<feature type="region of interest" description="Disordered" evidence="10">
    <location>
        <begin position="180"/>
        <end position="211"/>
    </location>
</feature>
<evidence type="ECO:0000256" key="2">
    <source>
        <dbReference type="ARBA" id="ARBA00022692"/>
    </source>
</evidence>
<dbReference type="InterPro" id="IPR011162">
    <property type="entry name" value="MHC_I/II-like_Ag-recog"/>
</dbReference>
<gene>
    <name evidence="12" type="ORF">EI555_016496</name>
</gene>
<dbReference type="SUPFAM" id="SSF48726">
    <property type="entry name" value="Immunoglobulin"/>
    <property type="match status" value="1"/>
</dbReference>
<dbReference type="Pfam" id="PF07654">
    <property type="entry name" value="C1-set"/>
    <property type="match status" value="1"/>
</dbReference>
<name>A0A4U1FIK6_MONMO</name>
<evidence type="ECO:0000256" key="1">
    <source>
        <dbReference type="ARBA" id="ARBA00004479"/>
    </source>
</evidence>
<reference evidence="13" key="1">
    <citation type="journal article" date="2019" name="IScience">
        <title>Narwhal Genome Reveals Long-Term Low Genetic Diversity despite Current Large Abundance Size.</title>
        <authorList>
            <person name="Westbury M.V."/>
            <person name="Petersen B."/>
            <person name="Garde E."/>
            <person name="Heide-Jorgensen M.P."/>
            <person name="Lorenzen E.D."/>
        </authorList>
    </citation>
    <scope>NUCLEOTIDE SEQUENCE [LARGE SCALE GENOMIC DNA]</scope>
</reference>
<keyword evidence="4" id="KW-1133">Transmembrane helix</keyword>
<evidence type="ECO:0000256" key="6">
    <source>
        <dbReference type="ARBA" id="ARBA00023136"/>
    </source>
</evidence>
<feature type="region of interest" description="Disordered" evidence="10">
    <location>
        <begin position="21"/>
        <end position="45"/>
    </location>
</feature>
<evidence type="ECO:0000313" key="12">
    <source>
        <dbReference type="EMBL" id="TKC49564.1"/>
    </source>
</evidence>
<dbReference type="PANTHER" id="PTHR19944:SF99">
    <property type="entry name" value="HLA CLASS II HISTOCOMPATIBILITY ANTIGEN, DRB1 BETA CHAIN"/>
    <property type="match status" value="1"/>
</dbReference>
<evidence type="ECO:0000256" key="3">
    <source>
        <dbReference type="ARBA" id="ARBA00022859"/>
    </source>
</evidence>
<dbReference type="Gene3D" id="2.60.40.10">
    <property type="entry name" value="Immunoglobulins"/>
    <property type="match status" value="1"/>
</dbReference>
<evidence type="ECO:0000256" key="7">
    <source>
        <dbReference type="ARBA" id="ARBA00023157"/>
    </source>
</evidence>
<evidence type="ECO:0000256" key="5">
    <source>
        <dbReference type="ARBA" id="ARBA00023130"/>
    </source>
</evidence>
<dbReference type="InterPro" id="IPR036179">
    <property type="entry name" value="Ig-like_dom_sf"/>
</dbReference>
<evidence type="ECO:0000256" key="9">
    <source>
        <dbReference type="ARBA" id="ARBA00023182"/>
    </source>
</evidence>
<evidence type="ECO:0000259" key="11">
    <source>
        <dbReference type="SMART" id="SM00921"/>
    </source>
</evidence>
<keyword evidence="3" id="KW-0391">Immunity</keyword>
<dbReference type="InterPro" id="IPR000353">
    <property type="entry name" value="MHC_II_b_N"/>
</dbReference>
<dbReference type="InterPro" id="IPR003597">
    <property type="entry name" value="Ig_C1-set"/>
</dbReference>
<keyword evidence="2" id="KW-0812">Transmembrane</keyword>
<dbReference type="InterPro" id="IPR013783">
    <property type="entry name" value="Ig-like_fold"/>
</dbReference>
<dbReference type="GO" id="GO:0002504">
    <property type="term" value="P:antigen processing and presentation of peptide or polysaccharide antigen via MHC class II"/>
    <property type="evidence" value="ECO:0007669"/>
    <property type="project" value="UniProtKB-KW"/>
</dbReference>
<dbReference type="GO" id="GO:0042613">
    <property type="term" value="C:MHC class II protein complex"/>
    <property type="evidence" value="ECO:0007669"/>
    <property type="project" value="UniProtKB-KW"/>
</dbReference>
<proteinExistence type="predicted"/>
<keyword evidence="9" id="KW-0491">MHC II</keyword>
<keyword evidence="5" id="KW-1064">Adaptive immunity</keyword>
<feature type="compositionally biased region" description="Basic and acidic residues" evidence="10">
    <location>
        <begin position="193"/>
        <end position="203"/>
    </location>
</feature>
<dbReference type="GO" id="GO:0002250">
    <property type="term" value="P:adaptive immune response"/>
    <property type="evidence" value="ECO:0007669"/>
    <property type="project" value="UniProtKB-KW"/>
</dbReference>
<keyword evidence="6" id="KW-0472">Membrane</keyword>
<organism evidence="12 13">
    <name type="scientific">Monodon monoceros</name>
    <name type="common">Narwhal</name>
    <name type="synonym">Ceratodon monodon</name>
    <dbReference type="NCBI Taxonomy" id="40151"/>
    <lineage>
        <taxon>Eukaryota</taxon>
        <taxon>Metazoa</taxon>
        <taxon>Chordata</taxon>
        <taxon>Craniata</taxon>
        <taxon>Vertebrata</taxon>
        <taxon>Euteleostomi</taxon>
        <taxon>Mammalia</taxon>
        <taxon>Eutheria</taxon>
        <taxon>Laurasiatheria</taxon>
        <taxon>Artiodactyla</taxon>
        <taxon>Whippomorpha</taxon>
        <taxon>Cetacea</taxon>
        <taxon>Odontoceti</taxon>
        <taxon>Monodontidae</taxon>
        <taxon>Monodon</taxon>
    </lineage>
</organism>
<dbReference type="SMART" id="SM00921">
    <property type="entry name" value="MHC_II_beta"/>
    <property type="match status" value="1"/>
</dbReference>
<evidence type="ECO:0000313" key="13">
    <source>
        <dbReference type="Proteomes" id="UP000308365"/>
    </source>
</evidence>
<dbReference type="Gene3D" id="3.10.320.10">
    <property type="entry name" value="Class II Histocompatibility Antigen, M Beta Chain, Chain B, domain 1"/>
    <property type="match status" value="1"/>
</dbReference>
<comment type="subcellular location">
    <subcellularLocation>
        <location evidence="1">Membrane</location>
        <topology evidence="1">Single-pass type I membrane protein</topology>
    </subcellularLocation>
</comment>
<evidence type="ECO:0000256" key="10">
    <source>
        <dbReference type="SAM" id="MobiDB-lite"/>
    </source>
</evidence>
<dbReference type="AlphaFoldDB" id="A0A4U1FIK6"/>
<feature type="domain" description="MHC class II beta chain N-terminal" evidence="11">
    <location>
        <begin position="101"/>
        <end position="175"/>
    </location>
</feature>
<keyword evidence="8" id="KW-0325">Glycoprotein</keyword>
<evidence type="ECO:0000256" key="4">
    <source>
        <dbReference type="ARBA" id="ARBA00022989"/>
    </source>
</evidence>
<dbReference type="EMBL" id="RWIC01000115">
    <property type="protein sequence ID" value="TKC49564.1"/>
    <property type="molecule type" value="Genomic_DNA"/>
</dbReference>
<dbReference type="InterPro" id="IPR014745">
    <property type="entry name" value="MHC_II_a/b_N"/>
</dbReference>
<dbReference type="InterPro" id="IPR050160">
    <property type="entry name" value="MHC/Immunoglobulin"/>
</dbReference>
<dbReference type="Proteomes" id="UP000308365">
    <property type="component" value="Unassembled WGS sequence"/>
</dbReference>
<sequence length="342" mass="38137">MVLSPLLAWAGEMSRRAWKPSGARMAQEQRGLFRPPRPSSTAGRWKMNPWGAGRASEGVLAPPACARAPVIGGRHRHSLPMRPGDNIIPVPTALFMVQVKSECHFSNSTRQVHFLDRSIYNREELVRFDSHVGEDLAVSELGRPAAELWNRQKDALQRARAAVHTFCRINYKFLESSTMRRRGRGGGGGAVTETERHRDRGTESRSGLHKATSGQETYCLPRYSLYIFSPTGAYSDYVSCKDPAPATLKSGASRMARKRRRGVVSTGLIPNGDWTFQTMVMLEIVPQSGEVYTCHEEHPSWTSPVTVEWSEKPSDLENSLPIREETCLPPSLRLLGLPCDIL</sequence>
<dbReference type="FunFam" id="3.10.320.10:FF:000001">
    <property type="entry name" value="HLA class II histocompatibility antigen, DRB1-1 beta chain"/>
    <property type="match status" value="1"/>
</dbReference>
<evidence type="ECO:0000256" key="8">
    <source>
        <dbReference type="ARBA" id="ARBA00023180"/>
    </source>
</evidence>
<comment type="caution">
    <text evidence="12">The sequence shown here is derived from an EMBL/GenBank/DDBJ whole genome shotgun (WGS) entry which is preliminary data.</text>
</comment>
<protein>
    <recommendedName>
        <fullName evidence="11">MHC class II beta chain N-terminal domain-containing protein</fullName>
    </recommendedName>
</protein>
<dbReference type="PANTHER" id="PTHR19944">
    <property type="entry name" value="MHC CLASS II-RELATED"/>
    <property type="match status" value="1"/>
</dbReference>
<dbReference type="SUPFAM" id="SSF54452">
    <property type="entry name" value="MHC antigen-recognition domain"/>
    <property type="match status" value="1"/>
</dbReference>
<accession>A0A4U1FIK6</accession>
<keyword evidence="7" id="KW-1015">Disulfide bond</keyword>
<dbReference type="Pfam" id="PF00969">
    <property type="entry name" value="MHC_II_beta"/>
    <property type="match status" value="1"/>
</dbReference>